<name>A0A2K9V398_9CAUD</name>
<sequence length="146" mass="16161">MLKKTISYTDYDGNQRTEDFYFNLSMAELTEMQMGVEGGMRGYIQRIMAANDQTALMKLFKDVLLLTYGKKSDDGRLFLKNDAIRAEFEASPAFSAIYMELMSDAQKAANFINGLMPADLRNQNPAMEMAATASAAPALSVVSEQG</sequence>
<dbReference type="KEGG" id="vg:54988018"/>
<proteinExistence type="predicted"/>
<evidence type="ECO:0000313" key="2">
    <source>
        <dbReference type="Proteomes" id="UP000241164"/>
    </source>
</evidence>
<dbReference type="Pfam" id="PF23803">
    <property type="entry name" value="Phage_TAC_17"/>
    <property type="match status" value="1"/>
</dbReference>
<reference evidence="1 2" key="1">
    <citation type="submission" date="2017-12" db="EMBL/GenBank/DDBJ databases">
        <title>Phages infecting Faecalibacterium prausnitzii belong to novel viral genera that help decipher intestinal viromes.</title>
        <authorList>
            <person name="Petit M.-A."/>
            <person name="De Paepe M."/>
            <person name="Benevides L."/>
            <person name="Langella P."/>
        </authorList>
    </citation>
    <scope>NUCLEOTIDE SEQUENCE [LARGE SCALE GENOMIC DNA]</scope>
</reference>
<evidence type="ECO:0000313" key="1">
    <source>
        <dbReference type="EMBL" id="AUV56569.1"/>
    </source>
</evidence>
<keyword evidence="2" id="KW-1185">Reference proteome</keyword>
<accession>A0A2K9V398</accession>
<organism evidence="1 2">
    <name type="scientific">Faecalibacterium phage FP_oengus</name>
    <dbReference type="NCBI Taxonomy" id="2070188"/>
    <lineage>
        <taxon>Viruses</taxon>
        <taxon>Duplodnaviria</taxon>
        <taxon>Heunggongvirae</taxon>
        <taxon>Uroviricota</taxon>
        <taxon>Caudoviricetes</taxon>
        <taxon>Oengusvirus</taxon>
        <taxon>Oengusvirus oengus</taxon>
    </lineage>
</organism>
<dbReference type="EMBL" id="MG711463">
    <property type="protein sequence ID" value="AUV56569.1"/>
    <property type="molecule type" value="Genomic_DNA"/>
</dbReference>
<dbReference type="RefSeq" id="YP_009797602.1">
    <property type="nucleotide sequence ID" value="NC_047916.1"/>
</dbReference>
<protein>
    <submittedName>
        <fullName evidence="1">Uncharacterized protein</fullName>
    </submittedName>
</protein>
<dbReference type="InterPro" id="IPR057005">
    <property type="entry name" value="Phage_TAC_17"/>
</dbReference>
<dbReference type="Proteomes" id="UP000241164">
    <property type="component" value="Segment"/>
</dbReference>
<dbReference type="GeneID" id="54988018"/>